<feature type="region of interest" description="Disordered" evidence="1">
    <location>
        <begin position="65"/>
        <end position="86"/>
    </location>
</feature>
<feature type="compositionally biased region" description="Low complexity" evidence="1">
    <location>
        <begin position="75"/>
        <end position="86"/>
    </location>
</feature>
<accession>A0A1D6Q4G4</accession>
<evidence type="ECO:0000256" key="1">
    <source>
        <dbReference type="SAM" id="MobiDB-lite"/>
    </source>
</evidence>
<proteinExistence type="predicted"/>
<reference evidence="2" key="1">
    <citation type="submission" date="2015-12" db="EMBL/GenBank/DDBJ databases">
        <title>Update maize B73 reference genome by single molecule sequencing technologies.</title>
        <authorList>
            <consortium name="Maize Genome Sequencing Project"/>
            <person name="Ware D."/>
        </authorList>
    </citation>
    <scope>NUCLEOTIDE SEQUENCE</scope>
    <source>
        <tissue evidence="2">Seedling</tissue>
    </source>
</reference>
<dbReference type="EMBL" id="CM000780">
    <property type="protein sequence ID" value="AQK53444.1"/>
    <property type="molecule type" value="Genomic_DNA"/>
</dbReference>
<dbReference type="AlphaFoldDB" id="A0A1D6Q4G4"/>
<protein>
    <submittedName>
        <fullName evidence="2">CMP-sialic acid transporter 3</fullName>
    </submittedName>
</protein>
<name>A0A1D6Q4G4_MAIZE</name>
<gene>
    <name evidence="2" type="ORF">ZEAMMB73_Zm00001d051014</name>
</gene>
<evidence type="ECO:0000313" key="2">
    <source>
        <dbReference type="EMBL" id="AQK53444.1"/>
    </source>
</evidence>
<organism evidence="2">
    <name type="scientific">Zea mays</name>
    <name type="common">Maize</name>
    <dbReference type="NCBI Taxonomy" id="4577"/>
    <lineage>
        <taxon>Eukaryota</taxon>
        <taxon>Viridiplantae</taxon>
        <taxon>Streptophyta</taxon>
        <taxon>Embryophyta</taxon>
        <taxon>Tracheophyta</taxon>
        <taxon>Spermatophyta</taxon>
        <taxon>Magnoliopsida</taxon>
        <taxon>Liliopsida</taxon>
        <taxon>Poales</taxon>
        <taxon>Poaceae</taxon>
        <taxon>PACMAD clade</taxon>
        <taxon>Panicoideae</taxon>
        <taxon>Andropogonodae</taxon>
        <taxon>Andropogoneae</taxon>
        <taxon>Tripsacinae</taxon>
        <taxon>Zea</taxon>
    </lineage>
</organism>
<sequence length="104" mass="10451">MAWSLAVGGCSRDLSEAAGTEQRLGGGVACIAVGVPRCNGTGWWNAACAAPGWWCRAPGACPGRTTSTATRCRPSSGRSTSSSSSATASLLHYANVSLCLSSPS</sequence>